<dbReference type="EMBL" id="QUTC01001648">
    <property type="protein sequence ID" value="RHY76259.1"/>
    <property type="molecule type" value="Genomic_DNA"/>
</dbReference>
<dbReference type="VEuPathDB" id="FungiDB:H257_16708"/>
<dbReference type="Gene3D" id="1.25.10.10">
    <property type="entry name" value="Leucine-rich Repeat Variant"/>
    <property type="match status" value="1"/>
</dbReference>
<evidence type="ECO:0000313" key="1">
    <source>
        <dbReference type="EMBL" id="RHY76259.1"/>
    </source>
</evidence>
<evidence type="ECO:0008006" key="3">
    <source>
        <dbReference type="Google" id="ProtNLM"/>
    </source>
</evidence>
<name>A0A397EB35_APHAT</name>
<accession>A0A397EB35</accession>
<protein>
    <recommendedName>
        <fullName evidence="3">CLASP N-terminal domain-containing protein</fullName>
    </recommendedName>
</protein>
<reference evidence="1 2" key="1">
    <citation type="submission" date="2018-08" db="EMBL/GenBank/DDBJ databases">
        <title>Aphanomyces genome sequencing and annotation.</title>
        <authorList>
            <person name="Minardi D."/>
            <person name="Oidtmann B."/>
            <person name="Van Der Giezen M."/>
            <person name="Studholme D.J."/>
        </authorList>
    </citation>
    <scope>NUCLEOTIDE SEQUENCE [LARGE SCALE GENOMIC DNA]</scope>
    <source>
        <strain evidence="1 2">SA</strain>
    </source>
</reference>
<dbReference type="InterPro" id="IPR011989">
    <property type="entry name" value="ARM-like"/>
</dbReference>
<comment type="caution">
    <text evidence="1">The sequence shown here is derived from an EMBL/GenBank/DDBJ whole genome shotgun (WGS) entry which is preliminary data.</text>
</comment>
<gene>
    <name evidence="1" type="ORF">DYB38_013936</name>
</gene>
<sequence>MNTIHSVKLAAMDFLHELKLSAKEVLLTQLHTQTRRLVDALQVKSTDDPDSWRVQLRELAGVQRLLDTLDNTSLDVDSKASVATCLLPVAAPINDLITSTRSEVVRKACGAVAQFASMTGPAFAPFANQVLASLVHTAKIKTFVMSHAGQQCLLTVSSMSRYDLTILLELWGSTRAAWPKSEVAEHYTGLLALVTSAMDDRNDHVRMAARQAFCVFVETWSEHIQVLVEVPSARHRPLFMAEHASARLTAELVKIQGTPRTTAARVQLRRPLRTASAPRRKANELPQAAEPVHNVFVATQVVPDTVVLDGFDGPASVELPAAAPWWTFRSVASYFTYLAKAAIAAVKVPLHYLLAPATTVHPVVTRTTDDKPSQVALGSDMSASGVEASSVDSTMWTLWSAVAIIAKAVTAATMALRSVVGLVQRVCTAAAMATLSSASQEVSIA</sequence>
<dbReference type="InterPro" id="IPR016024">
    <property type="entry name" value="ARM-type_fold"/>
</dbReference>
<evidence type="ECO:0000313" key="2">
    <source>
        <dbReference type="Proteomes" id="UP000265716"/>
    </source>
</evidence>
<proteinExistence type="predicted"/>
<dbReference type="Proteomes" id="UP000265716">
    <property type="component" value="Unassembled WGS sequence"/>
</dbReference>
<dbReference type="SUPFAM" id="SSF48371">
    <property type="entry name" value="ARM repeat"/>
    <property type="match status" value="1"/>
</dbReference>
<organism evidence="1 2">
    <name type="scientific">Aphanomyces astaci</name>
    <name type="common">Crayfish plague agent</name>
    <dbReference type="NCBI Taxonomy" id="112090"/>
    <lineage>
        <taxon>Eukaryota</taxon>
        <taxon>Sar</taxon>
        <taxon>Stramenopiles</taxon>
        <taxon>Oomycota</taxon>
        <taxon>Saprolegniomycetes</taxon>
        <taxon>Saprolegniales</taxon>
        <taxon>Verrucalvaceae</taxon>
        <taxon>Aphanomyces</taxon>
    </lineage>
</organism>
<dbReference type="AlphaFoldDB" id="A0A397EB35"/>